<organism evidence="3">
    <name type="scientific">Perkinsus marinus (strain ATCC 50983 / TXsc)</name>
    <dbReference type="NCBI Taxonomy" id="423536"/>
    <lineage>
        <taxon>Eukaryota</taxon>
        <taxon>Sar</taxon>
        <taxon>Alveolata</taxon>
        <taxon>Perkinsozoa</taxon>
        <taxon>Perkinsea</taxon>
        <taxon>Perkinsida</taxon>
        <taxon>Perkinsidae</taxon>
        <taxon>Perkinsus</taxon>
    </lineage>
</organism>
<evidence type="ECO:0000256" key="1">
    <source>
        <dbReference type="SAM" id="MobiDB-lite"/>
    </source>
</evidence>
<dbReference type="Proteomes" id="UP000007800">
    <property type="component" value="Unassembled WGS sequence"/>
</dbReference>
<name>C5KD44_PERM5</name>
<proteinExistence type="predicted"/>
<reference evidence="2 3" key="1">
    <citation type="submission" date="2008-07" db="EMBL/GenBank/DDBJ databases">
        <authorList>
            <person name="El-Sayed N."/>
            <person name="Caler E."/>
            <person name="Inman J."/>
            <person name="Amedeo P."/>
            <person name="Hass B."/>
            <person name="Wortman J."/>
        </authorList>
    </citation>
    <scope>NUCLEOTIDE SEQUENCE [LARGE SCALE GENOMIC DNA]</scope>
    <source>
        <strain evidence="3">ATCC 50983 / TXsc</strain>
    </source>
</reference>
<dbReference type="OrthoDB" id="10543699at2759"/>
<protein>
    <submittedName>
        <fullName evidence="2">Uncharacterized protein</fullName>
    </submittedName>
</protein>
<evidence type="ECO:0000313" key="3">
    <source>
        <dbReference type="Proteomes" id="UP000007800"/>
    </source>
</evidence>
<sequence length="95" mass="10647">MDSARGVGETEGSTCKEEKADKSHLYVFTAHKGGMDDVDKELQLKVIEEMSKNSTHHAAALRKDRKVDERIEAIKEAVGSMTKQEKEQREAEKDA</sequence>
<dbReference type="RefSeq" id="XP_002785997.1">
    <property type="nucleotide sequence ID" value="XM_002785951.1"/>
</dbReference>
<feature type="region of interest" description="Disordered" evidence="1">
    <location>
        <begin position="1"/>
        <end position="20"/>
    </location>
</feature>
<dbReference type="Gene3D" id="1.10.150.810">
    <property type="match status" value="1"/>
</dbReference>
<evidence type="ECO:0000313" key="2">
    <source>
        <dbReference type="EMBL" id="EER17793.1"/>
    </source>
</evidence>
<dbReference type="AlphaFoldDB" id="C5KD44"/>
<dbReference type="GeneID" id="9087198"/>
<dbReference type="InParanoid" id="C5KD44"/>
<gene>
    <name evidence="2" type="ORF">Pmar_PMAR023722</name>
</gene>
<dbReference type="EMBL" id="GG671995">
    <property type="protein sequence ID" value="EER17793.1"/>
    <property type="molecule type" value="Genomic_DNA"/>
</dbReference>
<accession>C5KD44</accession>
<keyword evidence="3" id="KW-1185">Reference proteome</keyword>